<evidence type="ECO:0000256" key="7">
    <source>
        <dbReference type="PROSITE-ProRule" id="PRU00423"/>
    </source>
</evidence>
<dbReference type="InterPro" id="IPR013012">
    <property type="entry name" value="PTS_EIIB_3"/>
</dbReference>
<dbReference type="Pfam" id="PF02302">
    <property type="entry name" value="PTS_IIB"/>
    <property type="match status" value="1"/>
</dbReference>
<comment type="caution">
    <text evidence="9">The sequence shown here is derived from an EMBL/GenBank/DDBJ whole genome shotgun (WGS) entry which is preliminary data.</text>
</comment>
<dbReference type="SUPFAM" id="SSF52794">
    <property type="entry name" value="PTS system IIB component-like"/>
    <property type="match status" value="1"/>
</dbReference>
<evidence type="ECO:0000313" key="10">
    <source>
        <dbReference type="Proteomes" id="UP001208567"/>
    </source>
</evidence>
<dbReference type="PANTHER" id="PTHR34581:SF2">
    <property type="entry name" value="PTS SYSTEM N,N'-DIACETYLCHITOBIOSE-SPECIFIC EIIB COMPONENT"/>
    <property type="match status" value="1"/>
</dbReference>
<evidence type="ECO:0000256" key="4">
    <source>
        <dbReference type="ARBA" id="ARBA00022679"/>
    </source>
</evidence>
<evidence type="ECO:0000256" key="2">
    <source>
        <dbReference type="ARBA" id="ARBA00022553"/>
    </source>
</evidence>
<keyword evidence="4" id="KW-0808">Transferase</keyword>
<dbReference type="Proteomes" id="UP001208567">
    <property type="component" value="Unassembled WGS sequence"/>
</dbReference>
<dbReference type="Gene3D" id="3.40.50.2300">
    <property type="match status" value="1"/>
</dbReference>
<feature type="domain" description="PTS EIIB type-3" evidence="8">
    <location>
        <begin position="1"/>
        <end position="105"/>
    </location>
</feature>
<keyword evidence="1" id="KW-0813">Transport</keyword>
<proteinExistence type="predicted"/>
<evidence type="ECO:0000256" key="5">
    <source>
        <dbReference type="ARBA" id="ARBA00022683"/>
    </source>
</evidence>
<feature type="modified residue" description="Phosphocysteine; by EIIA" evidence="7">
    <location>
        <position position="8"/>
    </location>
</feature>
<evidence type="ECO:0000256" key="1">
    <source>
        <dbReference type="ARBA" id="ARBA00022448"/>
    </source>
</evidence>
<keyword evidence="6" id="KW-0418">Kinase</keyword>
<reference evidence="9 10" key="1">
    <citation type="journal article" date="2024" name="Int. J. Syst. Evol. Microbiol.">
        <title>Clostridium omnivorum sp. nov., isolated from anoxic soil under the treatment of reductive soil disinfestation.</title>
        <authorList>
            <person name="Ueki A."/>
            <person name="Tonouchi A."/>
            <person name="Kaku N."/>
            <person name="Honma S."/>
            <person name="Ueki K."/>
        </authorList>
    </citation>
    <scope>NUCLEOTIDE SEQUENCE [LARGE SCALE GENOMIC DNA]</scope>
    <source>
        <strain evidence="9 10">E14</strain>
    </source>
</reference>
<accession>A0ABQ5NA01</accession>
<name>A0ABQ5NA01_9CLOT</name>
<evidence type="ECO:0000256" key="3">
    <source>
        <dbReference type="ARBA" id="ARBA00022597"/>
    </source>
</evidence>
<organism evidence="9 10">
    <name type="scientific">Clostridium omnivorum</name>
    <dbReference type="NCBI Taxonomy" id="1604902"/>
    <lineage>
        <taxon>Bacteria</taxon>
        <taxon>Bacillati</taxon>
        <taxon>Bacillota</taxon>
        <taxon>Clostridia</taxon>
        <taxon>Eubacteriales</taxon>
        <taxon>Clostridiaceae</taxon>
        <taxon>Clostridium</taxon>
    </lineage>
</organism>
<evidence type="ECO:0000256" key="6">
    <source>
        <dbReference type="ARBA" id="ARBA00022777"/>
    </source>
</evidence>
<keyword evidence="2" id="KW-0597">Phosphoprotein</keyword>
<sequence length="105" mass="11518">MKRITLVCGAGMSTSLLVKKMDSAAAKEGIEVKIIAVAEADLKHHIDETDVLLLGPQVRFLLNKYKSAYEPKGIVVEVINSVDYGMMNGEKVLKHALSLFKDNTD</sequence>
<keyword evidence="3 9" id="KW-0762">Sugar transport</keyword>
<gene>
    <name evidence="9" type="ORF">bsdE14_34390</name>
</gene>
<evidence type="ECO:0000259" key="8">
    <source>
        <dbReference type="PROSITE" id="PS51100"/>
    </source>
</evidence>
<dbReference type="CDD" id="cd05564">
    <property type="entry name" value="PTS_IIB_chitobiose_lichenan"/>
    <property type="match status" value="1"/>
</dbReference>
<dbReference type="RefSeq" id="WP_264851340.1">
    <property type="nucleotide sequence ID" value="NZ_BRXR01000001.1"/>
</dbReference>
<dbReference type="InterPro" id="IPR003501">
    <property type="entry name" value="PTS_EIIB_2/3"/>
</dbReference>
<dbReference type="PROSITE" id="PS51100">
    <property type="entry name" value="PTS_EIIB_TYPE_3"/>
    <property type="match status" value="1"/>
</dbReference>
<dbReference type="EMBL" id="BRXR01000001">
    <property type="protein sequence ID" value="GLC32029.1"/>
    <property type="molecule type" value="Genomic_DNA"/>
</dbReference>
<evidence type="ECO:0000313" key="9">
    <source>
        <dbReference type="EMBL" id="GLC32029.1"/>
    </source>
</evidence>
<dbReference type="InterPro" id="IPR051819">
    <property type="entry name" value="PTS_sugar-specific_EIIB"/>
</dbReference>
<keyword evidence="5" id="KW-0598">Phosphotransferase system</keyword>
<dbReference type="PANTHER" id="PTHR34581">
    <property type="entry name" value="PTS SYSTEM N,N'-DIACETYLCHITOBIOSE-SPECIFIC EIIB COMPONENT"/>
    <property type="match status" value="1"/>
</dbReference>
<dbReference type="InterPro" id="IPR036095">
    <property type="entry name" value="PTS_EIIB-like_sf"/>
</dbReference>
<keyword evidence="10" id="KW-1185">Reference proteome</keyword>
<protein>
    <submittedName>
        <fullName evidence="9">PTS sugar transporter subunit IIB</fullName>
    </submittedName>
</protein>